<dbReference type="RefSeq" id="WP_126657697.1">
    <property type="nucleotide sequence ID" value="NZ_RYYR01000003.1"/>
</dbReference>
<gene>
    <name evidence="1" type="ORF">EK386_03785</name>
</gene>
<protein>
    <submittedName>
        <fullName evidence="1">Uncharacterized protein</fullName>
    </submittedName>
</protein>
<dbReference type="Proteomes" id="UP000287910">
    <property type="component" value="Unassembled WGS sequence"/>
</dbReference>
<accession>A0A432LFA3</accession>
<organism evidence="1 2">
    <name type="scientific">Lysinibacillus antri</name>
    <dbReference type="NCBI Taxonomy" id="2498145"/>
    <lineage>
        <taxon>Bacteria</taxon>
        <taxon>Bacillati</taxon>
        <taxon>Bacillota</taxon>
        <taxon>Bacilli</taxon>
        <taxon>Bacillales</taxon>
        <taxon>Bacillaceae</taxon>
        <taxon>Lysinibacillus</taxon>
    </lineage>
</organism>
<name>A0A432LFA3_9BACI</name>
<dbReference type="EMBL" id="RYYR01000003">
    <property type="protein sequence ID" value="RUL55949.1"/>
    <property type="molecule type" value="Genomic_DNA"/>
</dbReference>
<evidence type="ECO:0000313" key="1">
    <source>
        <dbReference type="EMBL" id="RUL55949.1"/>
    </source>
</evidence>
<proteinExistence type="predicted"/>
<keyword evidence="2" id="KW-1185">Reference proteome</keyword>
<comment type="caution">
    <text evidence="1">The sequence shown here is derived from an EMBL/GenBank/DDBJ whole genome shotgun (WGS) entry which is preliminary data.</text>
</comment>
<reference evidence="1 2" key="1">
    <citation type="submission" date="2018-12" db="EMBL/GenBank/DDBJ databases">
        <title>Lysinibacillus antri sp. nov., isolated from a cave soil.</title>
        <authorList>
            <person name="Narsing Rao M.P."/>
            <person name="Zhang H."/>
            <person name="Dong Z.-Y."/>
            <person name="Niu X.-K."/>
            <person name="Zhang K."/>
            <person name="Fang B.-Z."/>
            <person name="Kang Y.-Q."/>
            <person name="Xiao M."/>
            <person name="Li W.-J."/>
        </authorList>
    </citation>
    <scope>NUCLEOTIDE SEQUENCE [LARGE SCALE GENOMIC DNA]</scope>
    <source>
        <strain evidence="1 2">SYSU K30002</strain>
    </source>
</reference>
<sequence length="82" mass="9910">MQARRFWDYYVNVTSGSHNKYRDKYFKALYHAGGNQYSEAKWIKANKSTIFKKMEMYMLTNKVPEDVTKHMLNHLNKWLSNI</sequence>
<dbReference type="AlphaFoldDB" id="A0A432LFA3"/>
<evidence type="ECO:0000313" key="2">
    <source>
        <dbReference type="Proteomes" id="UP000287910"/>
    </source>
</evidence>